<evidence type="ECO:0008006" key="4">
    <source>
        <dbReference type="Google" id="ProtNLM"/>
    </source>
</evidence>
<sequence length="117" mass="11958">MQFFTTIISALAVTLPLAATAPVSDAAAPRSNAAVSADALVSQPVAHLSLEEFADTLETALADVKHGIEVKAQASGASNDLEARQPGGTTCTFFGEGACWGSCMLQVQRGGYCAANK</sequence>
<keyword evidence="3" id="KW-1185">Reference proteome</keyword>
<feature type="chain" id="PRO_5046146805" description="Invertebrate defensins family profile domain-containing protein" evidence="1">
    <location>
        <begin position="21"/>
        <end position="117"/>
    </location>
</feature>
<feature type="signal peptide" evidence="1">
    <location>
        <begin position="1"/>
        <end position="20"/>
    </location>
</feature>
<evidence type="ECO:0000256" key="1">
    <source>
        <dbReference type="SAM" id="SignalP"/>
    </source>
</evidence>
<gene>
    <name evidence="2" type="ORF">LTR24_000174</name>
</gene>
<keyword evidence="1" id="KW-0732">Signal</keyword>
<accession>A0ABR0KP95</accession>
<dbReference type="EMBL" id="JAVRRG010000002">
    <property type="protein sequence ID" value="KAK5102264.1"/>
    <property type="molecule type" value="Genomic_DNA"/>
</dbReference>
<evidence type="ECO:0000313" key="2">
    <source>
        <dbReference type="EMBL" id="KAK5102264.1"/>
    </source>
</evidence>
<organism evidence="2 3">
    <name type="scientific">Lithohypha guttulata</name>
    <dbReference type="NCBI Taxonomy" id="1690604"/>
    <lineage>
        <taxon>Eukaryota</taxon>
        <taxon>Fungi</taxon>
        <taxon>Dikarya</taxon>
        <taxon>Ascomycota</taxon>
        <taxon>Pezizomycotina</taxon>
        <taxon>Eurotiomycetes</taxon>
        <taxon>Chaetothyriomycetidae</taxon>
        <taxon>Chaetothyriales</taxon>
        <taxon>Trichomeriaceae</taxon>
        <taxon>Lithohypha</taxon>
    </lineage>
</organism>
<name>A0ABR0KP95_9EURO</name>
<comment type="caution">
    <text evidence="2">The sequence shown here is derived from an EMBL/GenBank/DDBJ whole genome shotgun (WGS) entry which is preliminary data.</text>
</comment>
<proteinExistence type="predicted"/>
<reference evidence="2 3" key="1">
    <citation type="submission" date="2023-08" db="EMBL/GenBank/DDBJ databases">
        <title>Black Yeasts Isolated from many extreme environments.</title>
        <authorList>
            <person name="Coleine C."/>
            <person name="Stajich J.E."/>
            <person name="Selbmann L."/>
        </authorList>
    </citation>
    <scope>NUCLEOTIDE SEQUENCE [LARGE SCALE GENOMIC DNA]</scope>
    <source>
        <strain evidence="2 3">CCFEE 5885</strain>
    </source>
</reference>
<protein>
    <recommendedName>
        <fullName evidence="4">Invertebrate defensins family profile domain-containing protein</fullName>
    </recommendedName>
</protein>
<dbReference type="Proteomes" id="UP001345013">
    <property type="component" value="Unassembled WGS sequence"/>
</dbReference>
<evidence type="ECO:0000313" key="3">
    <source>
        <dbReference type="Proteomes" id="UP001345013"/>
    </source>
</evidence>